<dbReference type="HOGENOM" id="CLU_1732410_0_0_1"/>
<protein>
    <submittedName>
        <fullName evidence="2">Uncharacterized protein</fullName>
    </submittedName>
</protein>
<organism evidence="2 3">
    <name type="scientific">Pycnoporus cinnabarinus</name>
    <name type="common">Cinnabar-red polypore</name>
    <name type="synonym">Trametes cinnabarina</name>
    <dbReference type="NCBI Taxonomy" id="5643"/>
    <lineage>
        <taxon>Eukaryota</taxon>
        <taxon>Fungi</taxon>
        <taxon>Dikarya</taxon>
        <taxon>Basidiomycota</taxon>
        <taxon>Agaricomycotina</taxon>
        <taxon>Agaricomycetes</taxon>
        <taxon>Polyporales</taxon>
        <taxon>Polyporaceae</taxon>
        <taxon>Trametes</taxon>
    </lineage>
</organism>
<accession>A0A060SJ49</accession>
<gene>
    <name evidence="2" type="ORF">BN946_scf184867.g13</name>
</gene>
<sequence length="151" mass="16515">MGVFFDVKIPLRRSPIGIVEALEQQPQTTHLDSSEKSTLEIQCGNLFSSINSTMAPAVTVTYNLSPPEDTPLPANMPADRYLEFPLADADASNQKAYYAALKAAVLEAKSALGEQLTAWRDAVGKLEDKKEAKIPKTSEGDEEEEDDVDEE</sequence>
<dbReference type="AlphaFoldDB" id="A0A060SJ49"/>
<feature type="compositionally biased region" description="Basic and acidic residues" evidence="1">
    <location>
        <begin position="127"/>
        <end position="139"/>
    </location>
</feature>
<proteinExistence type="predicted"/>
<dbReference type="Proteomes" id="UP000029665">
    <property type="component" value="Unassembled WGS sequence"/>
</dbReference>
<evidence type="ECO:0000313" key="2">
    <source>
        <dbReference type="EMBL" id="CDO74415.1"/>
    </source>
</evidence>
<name>A0A060SJ49_PYCCI</name>
<dbReference type="OrthoDB" id="2553859at2759"/>
<evidence type="ECO:0000313" key="3">
    <source>
        <dbReference type="Proteomes" id="UP000029665"/>
    </source>
</evidence>
<dbReference type="OMA" id="SSITIMY"/>
<evidence type="ECO:0000256" key="1">
    <source>
        <dbReference type="SAM" id="MobiDB-lite"/>
    </source>
</evidence>
<comment type="caution">
    <text evidence="2">The sequence shown here is derived from an EMBL/GenBank/DDBJ whole genome shotgun (WGS) entry which is preliminary data.</text>
</comment>
<keyword evidence="3" id="KW-1185">Reference proteome</keyword>
<feature type="compositionally biased region" description="Acidic residues" evidence="1">
    <location>
        <begin position="140"/>
        <end position="151"/>
    </location>
</feature>
<reference evidence="2" key="1">
    <citation type="submission" date="2014-01" db="EMBL/GenBank/DDBJ databases">
        <title>The genome of the white-rot fungus Pycnoporus cinnabarinus: a basidiomycete model with a versatile arsenal for lignocellulosic biomass breakdown.</title>
        <authorList>
            <person name="Levasseur A."/>
            <person name="Lomascolo A."/>
            <person name="Ruiz-Duenas F.J."/>
            <person name="Uzan E."/>
            <person name="Piumi F."/>
            <person name="Kues U."/>
            <person name="Ram A.F.J."/>
            <person name="Murat C."/>
            <person name="Haon M."/>
            <person name="Benoit I."/>
            <person name="Arfi Y."/>
            <person name="Chevret D."/>
            <person name="Drula E."/>
            <person name="Kwon M.J."/>
            <person name="Gouret P."/>
            <person name="Lesage-Meessen L."/>
            <person name="Lombard V."/>
            <person name="Mariette J."/>
            <person name="Noirot C."/>
            <person name="Park J."/>
            <person name="Patyshakuliyeva A."/>
            <person name="Wieneger R.A.B."/>
            <person name="Wosten H.A.B."/>
            <person name="Martin F."/>
            <person name="Coutinho P.M."/>
            <person name="de Vries R."/>
            <person name="Martinez A.T."/>
            <person name="Klopp C."/>
            <person name="Pontarotti P."/>
            <person name="Henrissat B."/>
            <person name="Record E."/>
        </authorList>
    </citation>
    <scope>NUCLEOTIDE SEQUENCE [LARGE SCALE GENOMIC DNA]</scope>
    <source>
        <strain evidence="2">BRFM137</strain>
    </source>
</reference>
<dbReference type="EMBL" id="CCBP010000169">
    <property type="protein sequence ID" value="CDO74415.1"/>
    <property type="molecule type" value="Genomic_DNA"/>
</dbReference>
<feature type="region of interest" description="Disordered" evidence="1">
    <location>
        <begin position="127"/>
        <end position="151"/>
    </location>
</feature>